<feature type="transmembrane region" description="Helical" evidence="5">
    <location>
        <begin position="45"/>
        <end position="65"/>
    </location>
</feature>
<dbReference type="SUPFAM" id="SSF103481">
    <property type="entry name" value="Multidrug resistance efflux transporter EmrE"/>
    <property type="match status" value="2"/>
</dbReference>
<feature type="transmembrane region" description="Helical" evidence="5">
    <location>
        <begin position="20"/>
        <end position="39"/>
    </location>
</feature>
<dbReference type="AlphaFoldDB" id="A0A101KRZ3"/>
<accession>A0A101KRZ3</accession>
<dbReference type="OrthoDB" id="9810556at2"/>
<evidence type="ECO:0000256" key="4">
    <source>
        <dbReference type="ARBA" id="ARBA00023136"/>
    </source>
</evidence>
<keyword evidence="3 5" id="KW-1133">Transmembrane helix</keyword>
<feature type="transmembrane region" description="Helical" evidence="5">
    <location>
        <begin position="77"/>
        <end position="98"/>
    </location>
</feature>
<reference evidence="7 8" key="1">
    <citation type="submission" date="2015-12" db="EMBL/GenBank/DDBJ databases">
        <title>Draft genome sequence of Mesorhizobium sp. UFLA 01-765, a multitolerant efficient symbiont and plant-growth promoting strain isolated from Zn-mining soil using Leucaena leucocephala as a trap plant.</title>
        <authorList>
            <person name="Rangel W.M."/>
            <person name="Thijs S."/>
            <person name="Longatti S.M."/>
            <person name="Moreira F.M."/>
            <person name="Weyens N."/>
            <person name="Vangronsveld J."/>
            <person name="Van Hamme J.D."/>
            <person name="Bottos E.M."/>
            <person name="Rineau F."/>
        </authorList>
    </citation>
    <scope>NUCLEOTIDE SEQUENCE [LARGE SCALE GENOMIC DNA]</scope>
    <source>
        <strain evidence="7 8">UFLA 01-765</strain>
    </source>
</reference>
<comment type="caution">
    <text evidence="7">The sequence shown here is derived from an EMBL/GenBank/DDBJ whole genome shotgun (WGS) entry which is preliminary data.</text>
</comment>
<evidence type="ECO:0000256" key="3">
    <source>
        <dbReference type="ARBA" id="ARBA00022989"/>
    </source>
</evidence>
<keyword evidence="4 5" id="KW-0472">Membrane</keyword>
<evidence type="ECO:0000313" key="7">
    <source>
        <dbReference type="EMBL" id="KUM25915.1"/>
    </source>
</evidence>
<feature type="transmembrane region" description="Helical" evidence="5">
    <location>
        <begin position="194"/>
        <end position="212"/>
    </location>
</feature>
<feature type="transmembrane region" description="Helical" evidence="5">
    <location>
        <begin position="137"/>
        <end position="154"/>
    </location>
</feature>
<sequence length="308" mass="32436">MSVSQTQDIPARGNVNDYALLLLMSSFSGATFGLIKIAVETIPPATLVAARTGMACAILLAFMAFHRISLPRTRRVWAALALQACFNSVIPYTLIAWAQQTIDTSVVTILSSTTPVFTFLIGVFVTRLEVPNTKRMLGVVLGLLGVVLVVGRNSHGAWLTGMPQQLAIVGAAICFACSATLGRQFRHLDPTAPAAGSLLCGAVVLIPLSFILDNGWQVAPSARSVLGLISLAIFPTTIGFVLYFRLLKSLGSLATTAQSYLRVPVGVAIGVVCFGEALSAIQFAGLALVLIGVAAMAAQHREPNADRS</sequence>
<dbReference type="Proteomes" id="UP000053176">
    <property type="component" value="Unassembled WGS sequence"/>
</dbReference>
<name>A0A101KRZ3_RHILI</name>
<evidence type="ECO:0000256" key="2">
    <source>
        <dbReference type="ARBA" id="ARBA00022692"/>
    </source>
</evidence>
<dbReference type="PANTHER" id="PTHR32322">
    <property type="entry name" value="INNER MEMBRANE TRANSPORTER"/>
    <property type="match status" value="1"/>
</dbReference>
<gene>
    <name evidence="7" type="ORF">AU467_24015</name>
</gene>
<organism evidence="7 8">
    <name type="scientific">Rhizobium loti</name>
    <name type="common">Mesorhizobium loti</name>
    <dbReference type="NCBI Taxonomy" id="381"/>
    <lineage>
        <taxon>Bacteria</taxon>
        <taxon>Pseudomonadati</taxon>
        <taxon>Pseudomonadota</taxon>
        <taxon>Alphaproteobacteria</taxon>
        <taxon>Hyphomicrobiales</taxon>
        <taxon>Phyllobacteriaceae</taxon>
        <taxon>Mesorhizobium</taxon>
    </lineage>
</organism>
<feature type="domain" description="EamA" evidence="6">
    <location>
        <begin position="166"/>
        <end position="296"/>
    </location>
</feature>
<evidence type="ECO:0000256" key="5">
    <source>
        <dbReference type="SAM" id="Phobius"/>
    </source>
</evidence>
<dbReference type="Pfam" id="PF00892">
    <property type="entry name" value="EamA"/>
    <property type="match status" value="2"/>
</dbReference>
<keyword evidence="2 5" id="KW-0812">Transmembrane</keyword>
<evidence type="ECO:0000259" key="6">
    <source>
        <dbReference type="Pfam" id="PF00892"/>
    </source>
</evidence>
<dbReference type="InterPro" id="IPR037185">
    <property type="entry name" value="EmrE-like"/>
</dbReference>
<protein>
    <recommendedName>
        <fullName evidence="6">EamA domain-containing protein</fullName>
    </recommendedName>
</protein>
<feature type="transmembrane region" description="Helical" evidence="5">
    <location>
        <begin position="104"/>
        <end position="125"/>
    </location>
</feature>
<feature type="transmembrane region" description="Helical" evidence="5">
    <location>
        <begin position="265"/>
        <end position="298"/>
    </location>
</feature>
<comment type="subcellular location">
    <subcellularLocation>
        <location evidence="1">Membrane</location>
        <topology evidence="1">Multi-pass membrane protein</topology>
    </subcellularLocation>
</comment>
<dbReference type="InterPro" id="IPR050638">
    <property type="entry name" value="AA-Vitamin_Transporters"/>
</dbReference>
<dbReference type="EMBL" id="LPWA01000111">
    <property type="protein sequence ID" value="KUM25915.1"/>
    <property type="molecule type" value="Genomic_DNA"/>
</dbReference>
<feature type="transmembrane region" description="Helical" evidence="5">
    <location>
        <begin position="224"/>
        <end position="244"/>
    </location>
</feature>
<feature type="domain" description="EamA" evidence="6">
    <location>
        <begin position="19"/>
        <end position="150"/>
    </location>
</feature>
<evidence type="ECO:0000313" key="8">
    <source>
        <dbReference type="Proteomes" id="UP000053176"/>
    </source>
</evidence>
<dbReference type="PANTHER" id="PTHR32322:SF9">
    <property type="entry name" value="AMINO-ACID METABOLITE EFFLUX PUMP-RELATED"/>
    <property type="match status" value="1"/>
</dbReference>
<proteinExistence type="predicted"/>
<dbReference type="GO" id="GO:0016020">
    <property type="term" value="C:membrane"/>
    <property type="evidence" value="ECO:0007669"/>
    <property type="project" value="UniProtKB-SubCell"/>
</dbReference>
<dbReference type="InterPro" id="IPR000620">
    <property type="entry name" value="EamA_dom"/>
</dbReference>
<evidence type="ECO:0000256" key="1">
    <source>
        <dbReference type="ARBA" id="ARBA00004141"/>
    </source>
</evidence>